<evidence type="ECO:0000259" key="9">
    <source>
        <dbReference type="Pfam" id="PF18046"/>
    </source>
</evidence>
<feature type="domain" description="FKBP26 C-terminal" evidence="9">
    <location>
        <begin position="156"/>
        <end position="226"/>
    </location>
</feature>
<dbReference type="SUPFAM" id="SSF54534">
    <property type="entry name" value="FKBP-like"/>
    <property type="match status" value="1"/>
</dbReference>
<dbReference type="InterPro" id="IPR046357">
    <property type="entry name" value="PPIase_dom_sf"/>
</dbReference>
<dbReference type="EMBL" id="DTAN01000116">
    <property type="protein sequence ID" value="HGU65163.1"/>
    <property type="molecule type" value="Genomic_DNA"/>
</dbReference>
<dbReference type="PANTHER" id="PTHR47861:SF3">
    <property type="entry name" value="FKBP-TYPE PEPTIDYL-PROLYL CIS-TRANS ISOMERASE SLYD"/>
    <property type="match status" value="1"/>
</dbReference>
<comment type="catalytic activity">
    <reaction evidence="1">
        <text>[protein]-peptidylproline (omega=180) = [protein]-peptidylproline (omega=0)</text>
        <dbReference type="Rhea" id="RHEA:16237"/>
        <dbReference type="Rhea" id="RHEA-COMP:10747"/>
        <dbReference type="Rhea" id="RHEA-COMP:10748"/>
        <dbReference type="ChEBI" id="CHEBI:83833"/>
        <dbReference type="ChEBI" id="CHEBI:83834"/>
        <dbReference type="EC" id="5.2.1.8"/>
    </reaction>
</comment>
<reference evidence="11" key="1">
    <citation type="journal article" date="2020" name="mSystems">
        <title>Genome- and Community-Level Interaction Insights into Carbon Utilization and Element Cycling Functions of Hydrothermarchaeota in Hydrothermal Sediment.</title>
        <authorList>
            <person name="Zhou Z."/>
            <person name="Liu Y."/>
            <person name="Xu W."/>
            <person name="Pan J."/>
            <person name="Luo Z.H."/>
            <person name="Li M."/>
        </authorList>
    </citation>
    <scope>NUCLEOTIDE SEQUENCE [LARGE SCALE GENOMIC DNA]</scope>
    <source>
        <strain evidence="12">SpSt-622</strain>
        <strain evidence="11">SpSt-642</strain>
    </source>
</reference>
<evidence type="ECO:0000256" key="3">
    <source>
        <dbReference type="ARBA" id="ARBA00006577"/>
    </source>
</evidence>
<organism evidence="11">
    <name type="scientific">Staphylothermus marinus</name>
    <dbReference type="NCBI Taxonomy" id="2280"/>
    <lineage>
        <taxon>Archaea</taxon>
        <taxon>Thermoproteota</taxon>
        <taxon>Thermoprotei</taxon>
        <taxon>Desulfurococcales</taxon>
        <taxon>Desulfurococcaceae</taxon>
        <taxon>Staphylothermus</taxon>
    </lineage>
</organism>
<keyword evidence="7" id="KW-0143">Chaperone</keyword>
<feature type="domain" description="FKBP26 IF" evidence="10">
    <location>
        <begin position="96"/>
        <end position="137"/>
    </location>
</feature>
<comment type="caution">
    <text evidence="11">The sequence shown here is derived from an EMBL/GenBank/DDBJ whole genome shotgun (WGS) entry which is preliminary data.</text>
</comment>
<evidence type="ECO:0000256" key="1">
    <source>
        <dbReference type="ARBA" id="ARBA00000971"/>
    </source>
</evidence>
<evidence type="ECO:0000313" key="11">
    <source>
        <dbReference type="EMBL" id="HGM58918.1"/>
    </source>
</evidence>
<sequence>MGFVDNDFLLIEYSIRVKETGNLIDTSDEELAKRENIYDSEKIYGPGLIVIGRKWINEIVEEEIRKSNVGSEIVVEIPPEKAFGTRDPGKVRVYRLSDFKRRGIDVRVGEVVEINGVQGIVKNISGGRVVVDFNHPLAGKTLVYRVKIVAKIDDLVDKVKALATRYLGVKSDELEIKYSSEDRSVSITIPVKYMSKRNIQYGKISLATDILEFLKDSVDKVVFTEIIARKRESGESVEKTSGESQSN</sequence>
<dbReference type="InterPro" id="IPR040825">
    <property type="entry name" value="FKBP26_C"/>
</dbReference>
<name>A0A7C4DAD3_STAMA</name>
<keyword evidence="5" id="KW-0963">Cytoplasm</keyword>
<dbReference type="InterPro" id="IPR054016">
    <property type="entry name" value="FKBP26_IF"/>
</dbReference>
<dbReference type="Gene3D" id="3.30.70.2210">
    <property type="match status" value="1"/>
</dbReference>
<dbReference type="Gene3D" id="3.10.50.40">
    <property type="match status" value="1"/>
</dbReference>
<evidence type="ECO:0000259" key="10">
    <source>
        <dbReference type="Pfam" id="PF22199"/>
    </source>
</evidence>
<evidence type="ECO:0000256" key="2">
    <source>
        <dbReference type="ARBA" id="ARBA00004496"/>
    </source>
</evidence>
<dbReference type="Gene3D" id="2.40.10.330">
    <property type="match status" value="1"/>
</dbReference>
<comment type="similarity">
    <text evidence="3">Belongs to the FKBP-type PPIase family.</text>
</comment>
<evidence type="ECO:0000256" key="6">
    <source>
        <dbReference type="ARBA" id="ARBA00023110"/>
    </source>
</evidence>
<evidence type="ECO:0000256" key="5">
    <source>
        <dbReference type="ARBA" id="ARBA00022490"/>
    </source>
</evidence>
<dbReference type="InterPro" id="IPR048261">
    <property type="entry name" value="SlpA/SlyD-like_ins_sf"/>
</dbReference>
<keyword evidence="6" id="KW-0697">Rotamase</keyword>
<proteinExistence type="inferred from homology"/>
<accession>A0A7C4DAD3</accession>
<dbReference type="Pfam" id="PF18046">
    <property type="entry name" value="FKBP26_C"/>
    <property type="match status" value="1"/>
</dbReference>
<dbReference type="EC" id="5.2.1.8" evidence="4"/>
<evidence type="ECO:0000256" key="7">
    <source>
        <dbReference type="ARBA" id="ARBA00023186"/>
    </source>
</evidence>
<dbReference type="GO" id="GO:0005737">
    <property type="term" value="C:cytoplasm"/>
    <property type="evidence" value="ECO:0007669"/>
    <property type="project" value="UniProtKB-SubCell"/>
</dbReference>
<protein>
    <recommendedName>
        <fullName evidence="4">peptidylprolyl isomerase</fullName>
        <ecNumber evidence="4">5.2.1.8</ecNumber>
    </recommendedName>
</protein>
<dbReference type="PANTHER" id="PTHR47861">
    <property type="entry name" value="FKBP-TYPE PEPTIDYL-PROLYL CIS-TRANS ISOMERASE SLYD"/>
    <property type="match status" value="1"/>
</dbReference>
<dbReference type="GO" id="GO:0003755">
    <property type="term" value="F:peptidyl-prolyl cis-trans isomerase activity"/>
    <property type="evidence" value="ECO:0007669"/>
    <property type="project" value="UniProtKB-KW"/>
</dbReference>
<comment type="subcellular location">
    <subcellularLocation>
        <location evidence="2">Cytoplasm</location>
    </subcellularLocation>
</comment>
<dbReference type="EMBL" id="DTBJ01000038">
    <property type="protein sequence ID" value="HGM58918.1"/>
    <property type="molecule type" value="Genomic_DNA"/>
</dbReference>
<gene>
    <name evidence="12" type="ORF">ENT92_02985</name>
    <name evidence="11" type="ORF">ENU14_04975</name>
</gene>
<keyword evidence="8 11" id="KW-0413">Isomerase</keyword>
<evidence type="ECO:0000313" key="12">
    <source>
        <dbReference type="EMBL" id="HGU65163.1"/>
    </source>
</evidence>
<dbReference type="Pfam" id="PF22199">
    <property type="entry name" value="FKBP26_IF"/>
    <property type="match status" value="1"/>
</dbReference>
<evidence type="ECO:0000256" key="4">
    <source>
        <dbReference type="ARBA" id="ARBA00013194"/>
    </source>
</evidence>
<dbReference type="AlphaFoldDB" id="A0A7C4DAD3"/>
<evidence type="ECO:0000256" key="8">
    <source>
        <dbReference type="ARBA" id="ARBA00023235"/>
    </source>
</evidence>